<dbReference type="RefSeq" id="WP_377250709.1">
    <property type="nucleotide sequence ID" value="NZ_JBHLUH010000020.1"/>
</dbReference>
<comment type="caution">
    <text evidence="2">The sequence shown here is derived from an EMBL/GenBank/DDBJ whole genome shotgun (WGS) entry which is preliminary data.</text>
</comment>
<protein>
    <submittedName>
        <fullName evidence="2">Cation:proton antiporter regulatory subunit</fullName>
    </submittedName>
</protein>
<dbReference type="Pfam" id="PF25991">
    <property type="entry name" value="KhtT_N"/>
    <property type="match status" value="1"/>
</dbReference>
<dbReference type="InterPro" id="IPR050144">
    <property type="entry name" value="AAE_transporter"/>
</dbReference>
<evidence type="ECO:0000259" key="1">
    <source>
        <dbReference type="PROSITE" id="PS51202"/>
    </source>
</evidence>
<dbReference type="Gene3D" id="3.30.70.1450">
    <property type="entry name" value="Regulator of K+ conductance, C-terminal domain"/>
    <property type="match status" value="1"/>
</dbReference>
<dbReference type="InterPro" id="IPR058776">
    <property type="entry name" value="KhtT-like_N"/>
</dbReference>
<dbReference type="InterPro" id="IPR026278">
    <property type="entry name" value="KhtT"/>
</dbReference>
<dbReference type="PANTHER" id="PTHR30445">
    <property type="entry name" value="K(+)_H(+) ANTIPORTER SUBUNIT KHTT"/>
    <property type="match status" value="1"/>
</dbReference>
<keyword evidence="3" id="KW-1185">Reference proteome</keyword>
<feature type="domain" description="RCK C-terminal" evidence="1">
    <location>
        <begin position="75"/>
        <end position="161"/>
    </location>
</feature>
<dbReference type="SUPFAM" id="SSF116726">
    <property type="entry name" value="TrkA C-terminal domain-like"/>
    <property type="match status" value="1"/>
</dbReference>
<reference evidence="2 3" key="1">
    <citation type="submission" date="2024-09" db="EMBL/GenBank/DDBJ databases">
        <authorList>
            <person name="Sun Q."/>
            <person name="Mori K."/>
        </authorList>
    </citation>
    <scope>NUCLEOTIDE SEQUENCE [LARGE SCALE GENOMIC DNA]</scope>
    <source>
        <strain evidence="2 3">TBRC 3947</strain>
    </source>
</reference>
<dbReference type="InterPro" id="IPR036721">
    <property type="entry name" value="RCK_C_sf"/>
</dbReference>
<dbReference type="PIRSF" id="PIRSF005028">
    <property type="entry name" value="KhtT"/>
    <property type="match status" value="1"/>
</dbReference>
<evidence type="ECO:0000313" key="2">
    <source>
        <dbReference type="EMBL" id="MFC0528750.1"/>
    </source>
</evidence>
<evidence type="ECO:0000313" key="3">
    <source>
        <dbReference type="Proteomes" id="UP001589867"/>
    </source>
</evidence>
<proteinExistence type="predicted"/>
<dbReference type="PANTHER" id="PTHR30445:SF8">
    <property type="entry name" value="K(+)_H(+) ANTIPORTER SUBUNIT KHTT"/>
    <property type="match status" value="1"/>
</dbReference>
<name>A0ABV6M221_9ACTN</name>
<sequence length="162" mass="17383">MALEVQRTTLPGIGLRHEFVTERGRRVGIVSHRTGRREVVVYDRHDPDTAAVTLTLNAEEADGMAELLGSARVVERISELHRQVDGLVTAQIPIVPGTPYDGRTLGDTRARTRTAASIVAVVRGHDVIASPRPDFRFQATDIVVAVGTADGTAAVADILARG</sequence>
<accession>A0ABV6M221</accession>
<dbReference type="InterPro" id="IPR006037">
    <property type="entry name" value="RCK_C"/>
</dbReference>
<dbReference type="PROSITE" id="PS51202">
    <property type="entry name" value="RCK_C"/>
    <property type="match status" value="1"/>
</dbReference>
<dbReference type="Pfam" id="PF02080">
    <property type="entry name" value="TrkA_C"/>
    <property type="match status" value="1"/>
</dbReference>
<dbReference type="Proteomes" id="UP001589867">
    <property type="component" value="Unassembled WGS sequence"/>
</dbReference>
<dbReference type="EMBL" id="JBHLUH010000020">
    <property type="protein sequence ID" value="MFC0528750.1"/>
    <property type="molecule type" value="Genomic_DNA"/>
</dbReference>
<gene>
    <name evidence="2" type="ORF">ACFFIA_13875</name>
</gene>
<organism evidence="2 3">
    <name type="scientific">Phytohabitans kaempferiae</name>
    <dbReference type="NCBI Taxonomy" id="1620943"/>
    <lineage>
        <taxon>Bacteria</taxon>
        <taxon>Bacillati</taxon>
        <taxon>Actinomycetota</taxon>
        <taxon>Actinomycetes</taxon>
        <taxon>Micromonosporales</taxon>
        <taxon>Micromonosporaceae</taxon>
    </lineage>
</organism>